<feature type="transmembrane region" description="Helical" evidence="1">
    <location>
        <begin position="14"/>
        <end position="38"/>
    </location>
</feature>
<sequence>MGNGMNNMMGSSSISWIFASIILIICGLIVIHIVFTLWRQRNQLRLLIEQHHRLVHSLPMSLGMISTVTICSTVGAIMNDYISTSYIAGLIIGIMVSGIISFPFKDEIAILDGIVSGIMGGLMGVMMAYMIPKMGLYTVVVLLTILFAVTWVVIRRRIIAISSKQSLAKWEITSKKQESLN</sequence>
<keyword evidence="1" id="KW-1133">Transmembrane helix</keyword>
<reference evidence="2 3" key="1">
    <citation type="submission" date="2022-06" db="EMBL/GenBank/DDBJ databases">
        <authorList>
            <person name="Jeon C.O."/>
        </authorList>
    </citation>
    <scope>NUCLEOTIDE SEQUENCE [LARGE SCALE GENOMIC DNA]</scope>
    <source>
        <strain evidence="2 3">KCTC 13943</strain>
    </source>
</reference>
<organism evidence="2 3">
    <name type="scientific">Neobacillus pocheonensis</name>
    <dbReference type="NCBI Taxonomy" id="363869"/>
    <lineage>
        <taxon>Bacteria</taxon>
        <taxon>Bacillati</taxon>
        <taxon>Bacillota</taxon>
        <taxon>Bacilli</taxon>
        <taxon>Bacillales</taxon>
        <taxon>Bacillaceae</taxon>
        <taxon>Neobacillus</taxon>
    </lineage>
</organism>
<name>A0ABT0WA44_9BACI</name>
<feature type="transmembrane region" description="Helical" evidence="1">
    <location>
        <begin position="84"/>
        <end position="102"/>
    </location>
</feature>
<evidence type="ECO:0000313" key="3">
    <source>
        <dbReference type="Proteomes" id="UP001523262"/>
    </source>
</evidence>
<keyword evidence="1" id="KW-0472">Membrane</keyword>
<evidence type="ECO:0000256" key="1">
    <source>
        <dbReference type="SAM" id="Phobius"/>
    </source>
</evidence>
<keyword evidence="3" id="KW-1185">Reference proteome</keyword>
<dbReference type="Proteomes" id="UP001523262">
    <property type="component" value="Unassembled WGS sequence"/>
</dbReference>
<feature type="transmembrane region" description="Helical" evidence="1">
    <location>
        <begin position="109"/>
        <end position="130"/>
    </location>
</feature>
<comment type="caution">
    <text evidence="2">The sequence shown here is derived from an EMBL/GenBank/DDBJ whole genome shotgun (WGS) entry which is preliminary data.</text>
</comment>
<feature type="transmembrane region" description="Helical" evidence="1">
    <location>
        <begin position="58"/>
        <end position="78"/>
    </location>
</feature>
<feature type="transmembrane region" description="Helical" evidence="1">
    <location>
        <begin position="136"/>
        <end position="154"/>
    </location>
</feature>
<protein>
    <submittedName>
        <fullName evidence="2">Uncharacterized protein</fullName>
    </submittedName>
</protein>
<keyword evidence="1" id="KW-0812">Transmembrane</keyword>
<evidence type="ECO:0000313" key="2">
    <source>
        <dbReference type="EMBL" id="MCM2533201.1"/>
    </source>
</evidence>
<gene>
    <name evidence="2" type="ORF">NDK43_13325</name>
</gene>
<accession>A0ABT0WA44</accession>
<dbReference type="EMBL" id="JAMQCR010000001">
    <property type="protein sequence ID" value="MCM2533201.1"/>
    <property type="molecule type" value="Genomic_DNA"/>
</dbReference>
<proteinExistence type="predicted"/>